<dbReference type="EMBL" id="JAAALK010000282">
    <property type="protein sequence ID" value="KAG8081179.1"/>
    <property type="molecule type" value="Genomic_DNA"/>
</dbReference>
<accession>A0A8J5T6H5</accession>
<comment type="caution">
    <text evidence="2">The sequence shown here is derived from an EMBL/GenBank/DDBJ whole genome shotgun (WGS) entry which is preliminary data.</text>
</comment>
<name>A0A8J5T6H5_ZIZPA</name>
<reference evidence="2" key="1">
    <citation type="journal article" date="2021" name="bioRxiv">
        <title>Whole Genome Assembly and Annotation of Northern Wild Rice, Zizania palustris L., Supports a Whole Genome Duplication in the Zizania Genus.</title>
        <authorList>
            <person name="Haas M."/>
            <person name="Kono T."/>
            <person name="Macchietto M."/>
            <person name="Millas R."/>
            <person name="McGilp L."/>
            <person name="Shao M."/>
            <person name="Duquette J."/>
            <person name="Hirsch C.N."/>
            <person name="Kimball J."/>
        </authorList>
    </citation>
    <scope>NUCLEOTIDE SEQUENCE</scope>
    <source>
        <tissue evidence="2">Fresh leaf tissue</tissue>
    </source>
</reference>
<sequence length="78" mass="9238">MERKGENSICNKSRNHRNQHRRKNTTEGKEANKRDISKDRCHAYGYCALHADKIFMFQGSFWGHFAGSIEQHFQKLQK</sequence>
<protein>
    <submittedName>
        <fullName evidence="2">Uncharacterized protein</fullName>
    </submittedName>
</protein>
<proteinExistence type="predicted"/>
<evidence type="ECO:0000313" key="3">
    <source>
        <dbReference type="Proteomes" id="UP000729402"/>
    </source>
</evidence>
<evidence type="ECO:0000313" key="2">
    <source>
        <dbReference type="EMBL" id="KAG8081179.1"/>
    </source>
</evidence>
<gene>
    <name evidence="2" type="ORF">GUJ93_ZPchr0007g3448</name>
</gene>
<feature type="compositionally biased region" description="Basic residues" evidence="1">
    <location>
        <begin position="13"/>
        <end position="23"/>
    </location>
</feature>
<organism evidence="2 3">
    <name type="scientific">Zizania palustris</name>
    <name type="common">Northern wild rice</name>
    <dbReference type="NCBI Taxonomy" id="103762"/>
    <lineage>
        <taxon>Eukaryota</taxon>
        <taxon>Viridiplantae</taxon>
        <taxon>Streptophyta</taxon>
        <taxon>Embryophyta</taxon>
        <taxon>Tracheophyta</taxon>
        <taxon>Spermatophyta</taxon>
        <taxon>Magnoliopsida</taxon>
        <taxon>Liliopsida</taxon>
        <taxon>Poales</taxon>
        <taxon>Poaceae</taxon>
        <taxon>BOP clade</taxon>
        <taxon>Oryzoideae</taxon>
        <taxon>Oryzeae</taxon>
        <taxon>Zizaniinae</taxon>
        <taxon>Zizania</taxon>
    </lineage>
</organism>
<reference evidence="2" key="2">
    <citation type="submission" date="2021-02" db="EMBL/GenBank/DDBJ databases">
        <authorList>
            <person name="Kimball J.A."/>
            <person name="Haas M.W."/>
            <person name="Macchietto M."/>
            <person name="Kono T."/>
            <person name="Duquette J."/>
            <person name="Shao M."/>
        </authorList>
    </citation>
    <scope>NUCLEOTIDE SEQUENCE</scope>
    <source>
        <tissue evidence="2">Fresh leaf tissue</tissue>
    </source>
</reference>
<feature type="compositionally biased region" description="Basic and acidic residues" evidence="1">
    <location>
        <begin position="24"/>
        <end position="34"/>
    </location>
</feature>
<keyword evidence="3" id="KW-1185">Reference proteome</keyword>
<dbReference type="Proteomes" id="UP000729402">
    <property type="component" value="Unassembled WGS sequence"/>
</dbReference>
<dbReference type="AlphaFoldDB" id="A0A8J5T6H5"/>
<feature type="region of interest" description="Disordered" evidence="1">
    <location>
        <begin position="1"/>
        <end position="34"/>
    </location>
</feature>
<evidence type="ECO:0000256" key="1">
    <source>
        <dbReference type="SAM" id="MobiDB-lite"/>
    </source>
</evidence>